<evidence type="ECO:0000256" key="1">
    <source>
        <dbReference type="ARBA" id="ARBA00022574"/>
    </source>
</evidence>
<proteinExistence type="predicted"/>
<feature type="repeat" description="WD" evidence="4">
    <location>
        <begin position="624"/>
        <end position="654"/>
    </location>
</feature>
<dbReference type="InterPro" id="IPR036047">
    <property type="entry name" value="F-box-like_dom_sf"/>
</dbReference>
<feature type="region of interest" description="Disordered" evidence="5">
    <location>
        <begin position="258"/>
        <end position="278"/>
    </location>
</feature>
<dbReference type="AlphaFoldDB" id="A0A9W8DZC2"/>
<dbReference type="SMART" id="SM00320">
    <property type="entry name" value="WD40"/>
    <property type="match status" value="7"/>
</dbReference>
<protein>
    <recommendedName>
        <fullName evidence="6">F-box domain-containing protein</fullName>
    </recommendedName>
</protein>
<dbReference type="SUPFAM" id="SSF81383">
    <property type="entry name" value="F-box domain"/>
    <property type="match status" value="1"/>
</dbReference>
<dbReference type="Gene3D" id="1.20.1280.50">
    <property type="match status" value="1"/>
</dbReference>
<organism evidence="7 8">
    <name type="scientific">Tieghemiomyces parasiticus</name>
    <dbReference type="NCBI Taxonomy" id="78921"/>
    <lineage>
        <taxon>Eukaryota</taxon>
        <taxon>Fungi</taxon>
        <taxon>Fungi incertae sedis</taxon>
        <taxon>Zoopagomycota</taxon>
        <taxon>Kickxellomycotina</taxon>
        <taxon>Dimargaritomycetes</taxon>
        <taxon>Dimargaritales</taxon>
        <taxon>Dimargaritaceae</taxon>
        <taxon>Tieghemiomyces</taxon>
    </lineage>
</organism>
<accession>A0A9W8DZC2</accession>
<dbReference type="Pfam" id="PF12937">
    <property type="entry name" value="F-box-like"/>
    <property type="match status" value="1"/>
</dbReference>
<keyword evidence="1 4" id="KW-0853">WD repeat</keyword>
<feature type="repeat" description="WD" evidence="4">
    <location>
        <begin position="425"/>
        <end position="465"/>
    </location>
</feature>
<dbReference type="OrthoDB" id="5580488at2759"/>
<keyword evidence="2" id="KW-0677">Repeat</keyword>
<name>A0A9W8DZC2_9FUNG</name>
<dbReference type="Pfam" id="PF00400">
    <property type="entry name" value="WD40"/>
    <property type="match status" value="7"/>
</dbReference>
<dbReference type="InterPro" id="IPR036322">
    <property type="entry name" value="WD40_repeat_dom_sf"/>
</dbReference>
<dbReference type="InterPro" id="IPR051075">
    <property type="entry name" value="SCF_subunit_WD-repeat"/>
</dbReference>
<feature type="compositionally biased region" description="Polar residues" evidence="5">
    <location>
        <begin position="1"/>
        <end position="10"/>
    </location>
</feature>
<feature type="repeat" description="WD" evidence="4">
    <location>
        <begin position="306"/>
        <end position="345"/>
    </location>
</feature>
<evidence type="ECO:0000256" key="2">
    <source>
        <dbReference type="ARBA" id="ARBA00022737"/>
    </source>
</evidence>
<dbReference type="PROSITE" id="PS50181">
    <property type="entry name" value="FBOX"/>
    <property type="match status" value="1"/>
</dbReference>
<feature type="repeat" description="WD" evidence="4">
    <location>
        <begin position="584"/>
        <end position="623"/>
    </location>
</feature>
<dbReference type="InterPro" id="IPR015943">
    <property type="entry name" value="WD40/YVTN_repeat-like_dom_sf"/>
</dbReference>
<dbReference type="PROSITE" id="PS50294">
    <property type="entry name" value="WD_REPEATS_REGION"/>
    <property type="match status" value="5"/>
</dbReference>
<feature type="domain" description="F-box" evidence="6">
    <location>
        <begin position="127"/>
        <end position="173"/>
    </location>
</feature>
<keyword evidence="8" id="KW-1185">Reference proteome</keyword>
<dbReference type="PANTHER" id="PTHR19872:SF9">
    <property type="entry name" value="UBIQUITIN-BINDING SDF UBIQUITIN LIGASE COMPLEX SUBUNIT"/>
    <property type="match status" value="1"/>
</dbReference>
<feature type="region of interest" description="Disordered" evidence="5">
    <location>
        <begin position="1"/>
        <end position="27"/>
    </location>
</feature>
<dbReference type="Gene3D" id="2.130.10.10">
    <property type="entry name" value="YVTN repeat-like/Quinoprotein amine dehydrogenase"/>
    <property type="match status" value="2"/>
</dbReference>
<dbReference type="InterPro" id="IPR019775">
    <property type="entry name" value="WD40_repeat_CS"/>
</dbReference>
<comment type="caution">
    <text evidence="7">The sequence shown here is derived from an EMBL/GenBank/DDBJ whole genome shotgun (WGS) entry which is preliminary data.</text>
</comment>
<feature type="compositionally biased region" description="Low complexity" evidence="5">
    <location>
        <begin position="11"/>
        <end position="26"/>
    </location>
</feature>
<feature type="region of interest" description="Disordered" evidence="5">
    <location>
        <begin position="500"/>
        <end position="531"/>
    </location>
</feature>
<dbReference type="InterPro" id="IPR020472">
    <property type="entry name" value="WD40_PAC1"/>
</dbReference>
<feature type="repeat" description="WD" evidence="4">
    <location>
        <begin position="346"/>
        <end position="385"/>
    </location>
</feature>
<keyword evidence="3" id="KW-0833">Ubl conjugation pathway</keyword>
<evidence type="ECO:0000256" key="4">
    <source>
        <dbReference type="PROSITE-ProRule" id="PRU00221"/>
    </source>
</evidence>
<dbReference type="PANTHER" id="PTHR19872">
    <property type="entry name" value="UBIQUITIN LIGASE SPECIFICITY FACTOR/HREP PROTEIN"/>
    <property type="match status" value="1"/>
</dbReference>
<evidence type="ECO:0000313" key="8">
    <source>
        <dbReference type="Proteomes" id="UP001150569"/>
    </source>
</evidence>
<dbReference type="PRINTS" id="PR00320">
    <property type="entry name" value="GPROTEINBRPT"/>
</dbReference>
<dbReference type="SUPFAM" id="SSF50978">
    <property type="entry name" value="WD40 repeat-like"/>
    <property type="match status" value="1"/>
</dbReference>
<gene>
    <name evidence="7" type="ORF">IWQ60_004920</name>
</gene>
<dbReference type="Proteomes" id="UP001150569">
    <property type="component" value="Unassembled WGS sequence"/>
</dbReference>
<dbReference type="SMART" id="SM00256">
    <property type="entry name" value="FBOX"/>
    <property type="match status" value="1"/>
</dbReference>
<dbReference type="CDD" id="cd22147">
    <property type="entry name" value="F-box_SpPof1-like"/>
    <property type="match status" value="1"/>
</dbReference>
<dbReference type="PROSITE" id="PS00678">
    <property type="entry name" value="WD_REPEATS_1"/>
    <property type="match status" value="4"/>
</dbReference>
<feature type="repeat" description="WD" evidence="4">
    <location>
        <begin position="559"/>
        <end position="583"/>
    </location>
</feature>
<evidence type="ECO:0000256" key="3">
    <source>
        <dbReference type="ARBA" id="ARBA00022786"/>
    </source>
</evidence>
<sequence length="661" mass="72573">MASDANSVGGSSNASYPSPSSPTQSPDMATSVAAMFANFDRQTPQTLKCYRHTSAQHRAESEATYRELSRQVAKLPESTQVAVERTWTDFAGAPSATRILILAGLLNQCCIPQLSFLHRSVAPLLRIDFIAMTPPQVALKIMAYLDAKTLCRAAQVSKTWQALADDDRLWHRMCEQHIDRKCTSCGWGLPLLHKKKRRCEVTDQDLVNSGRTPPTSFSNVCTPTVAPGNSVASTLKRSATSDDDEEVSGLTLPGVDAAAAHKRARTDPEDTSTATVPGRRPWKQIYAERLRVERNWRRGNYRLRVLEGHTDGVLCLQFDDQYIMTGSYDQTIRVWNSETGAAIRTLRGHSQGVRALQFDQVKLISGSLDGTVRIWNYRTGHCLRVMEVGGGGVNCLHFDSTLLAAGCVDGSISAWNFKSGATSHLVGHTDWVNAVRLLDSSRLLSCSDDTTVRLWDLDTRTCTRVFNGHVGHVQTFQLASHPWQLPCTLLDECRRSNDQGDIDGEDQLDHGHSSDTDSAASGPRTPGSHDTAAVRRAIRHYGPAPPPHPTPSSSLFTANVFVTGGLDSTLKVWDLDRGKCLDTLFGHTEGIWSLAMDSLRIVSASNDATIKVWDTQSRRCLQTLRGHDGPVNCVGLSDVKVISGGMDHRVRIWDFGLADSE</sequence>
<dbReference type="InterPro" id="IPR001680">
    <property type="entry name" value="WD40_rpt"/>
</dbReference>
<evidence type="ECO:0000259" key="6">
    <source>
        <dbReference type="PROSITE" id="PS50181"/>
    </source>
</evidence>
<evidence type="ECO:0000256" key="5">
    <source>
        <dbReference type="SAM" id="MobiDB-lite"/>
    </source>
</evidence>
<dbReference type="EMBL" id="JANBPT010000250">
    <property type="protein sequence ID" value="KAJ1924885.1"/>
    <property type="molecule type" value="Genomic_DNA"/>
</dbReference>
<reference evidence="7" key="1">
    <citation type="submission" date="2022-07" db="EMBL/GenBank/DDBJ databases">
        <title>Phylogenomic reconstructions and comparative analyses of Kickxellomycotina fungi.</title>
        <authorList>
            <person name="Reynolds N.K."/>
            <person name="Stajich J.E."/>
            <person name="Barry K."/>
            <person name="Grigoriev I.V."/>
            <person name="Crous P."/>
            <person name="Smith M.E."/>
        </authorList>
    </citation>
    <scope>NUCLEOTIDE SEQUENCE</scope>
    <source>
        <strain evidence="7">RSA 861</strain>
    </source>
</reference>
<dbReference type="InterPro" id="IPR001810">
    <property type="entry name" value="F-box_dom"/>
</dbReference>
<dbReference type="CDD" id="cd00200">
    <property type="entry name" value="WD40"/>
    <property type="match status" value="1"/>
</dbReference>
<dbReference type="PROSITE" id="PS50082">
    <property type="entry name" value="WD_REPEATS_2"/>
    <property type="match status" value="6"/>
</dbReference>
<evidence type="ECO:0000313" key="7">
    <source>
        <dbReference type="EMBL" id="KAJ1924885.1"/>
    </source>
</evidence>